<dbReference type="InterPro" id="IPR036095">
    <property type="entry name" value="PTS_EIIB-like_sf"/>
</dbReference>
<evidence type="ECO:0000313" key="3">
    <source>
        <dbReference type="EMBL" id="WLV82820.1"/>
    </source>
</evidence>
<dbReference type="AlphaFoldDB" id="A0ABD7Z716"/>
<keyword evidence="1 3" id="KW-0808">Transferase</keyword>
<evidence type="ECO:0000259" key="2">
    <source>
        <dbReference type="PROSITE" id="PS51099"/>
    </source>
</evidence>
<dbReference type="CDD" id="cd05563">
    <property type="entry name" value="PTS_IIB_ascorbate"/>
    <property type="match status" value="1"/>
</dbReference>
<dbReference type="EMBL" id="CP132485">
    <property type="protein sequence ID" value="WLV82820.1"/>
    <property type="molecule type" value="Genomic_DNA"/>
</dbReference>
<dbReference type="Proteomes" id="UP001229832">
    <property type="component" value="Chromosome"/>
</dbReference>
<dbReference type="SUPFAM" id="SSF52794">
    <property type="entry name" value="PTS system IIB component-like"/>
    <property type="match status" value="1"/>
</dbReference>
<dbReference type="PROSITE" id="PS51099">
    <property type="entry name" value="PTS_EIIB_TYPE_2"/>
    <property type="match status" value="1"/>
</dbReference>
<feature type="domain" description="PTS EIIB type-2" evidence="2">
    <location>
        <begin position="5"/>
        <end position="95"/>
    </location>
</feature>
<evidence type="ECO:0000256" key="1">
    <source>
        <dbReference type="ARBA" id="ARBA00022679"/>
    </source>
</evidence>
<proteinExistence type="predicted"/>
<dbReference type="Gene3D" id="3.40.50.2300">
    <property type="match status" value="1"/>
</dbReference>
<dbReference type="InterPro" id="IPR013011">
    <property type="entry name" value="PTS_EIIB_2"/>
</dbReference>
<dbReference type="GeneID" id="93269681"/>
<accession>A0ABD7Z716</accession>
<name>A0ABD7Z716_LACZE</name>
<dbReference type="Pfam" id="PF02302">
    <property type="entry name" value="PTS_IIB"/>
    <property type="match status" value="1"/>
</dbReference>
<keyword evidence="3" id="KW-0813">Transport</keyword>
<dbReference type="EC" id="2.7.1.-" evidence="3"/>
<gene>
    <name evidence="3" type="ORF">LACZS2_002009</name>
</gene>
<dbReference type="RefSeq" id="WP_070652201.1">
    <property type="nucleotide sequence ID" value="NZ_CP132484.1"/>
</dbReference>
<reference evidence="3 4" key="1">
    <citation type="submission" date="2023-08" db="EMBL/GenBank/DDBJ databases">
        <authorList>
            <person name="Buchebner-Jance M."/>
        </authorList>
    </citation>
    <scope>NUCLEOTIDE SEQUENCE [LARGE SCALE GENOMIC DNA]</scope>
    <source>
        <strain evidence="3 4">NCIMB 15475</strain>
    </source>
</reference>
<evidence type="ECO:0000313" key="4">
    <source>
        <dbReference type="Proteomes" id="UP001229832"/>
    </source>
</evidence>
<organism evidence="3 4">
    <name type="scientific">Lacticaseibacillus zeae subsp. silagei</name>
    <dbReference type="NCBI Taxonomy" id="3068307"/>
    <lineage>
        <taxon>Bacteria</taxon>
        <taxon>Bacillati</taxon>
        <taxon>Bacillota</taxon>
        <taxon>Bacilli</taxon>
        <taxon>Lactobacillales</taxon>
        <taxon>Lactobacillaceae</taxon>
        <taxon>Lacticaseibacillus</taxon>
    </lineage>
</organism>
<dbReference type="GO" id="GO:0016740">
    <property type="term" value="F:transferase activity"/>
    <property type="evidence" value="ECO:0007669"/>
    <property type="project" value="UniProtKB-KW"/>
</dbReference>
<sequence length="98" mass="10713">MAKKFSALVACRTGMGSSMMLNIKVTQVVRENKFPIEVSHDVIDAAKGIDPDVLITMADLVPDVKDEVRQVIGIKDLTDKEEIKEKLAGWLAEQGDAS</sequence>
<keyword evidence="3" id="KW-0762">Sugar transport</keyword>
<keyword evidence="4" id="KW-1185">Reference proteome</keyword>
<protein>
    <submittedName>
        <fullName evidence="3">PTS sugar transporter subunit IIB</fullName>
        <ecNumber evidence="3">2.7.1.-</ecNumber>
    </submittedName>
</protein>
<dbReference type="InterPro" id="IPR003501">
    <property type="entry name" value="PTS_EIIB_2/3"/>
</dbReference>